<reference evidence="1" key="1">
    <citation type="submission" date="2017-02" db="UniProtKB">
        <authorList>
            <consortium name="WormBaseParasite"/>
        </authorList>
    </citation>
    <scope>IDENTIFICATION</scope>
</reference>
<protein>
    <submittedName>
        <fullName evidence="1">SCP domain-containing protein</fullName>
    </submittedName>
</protein>
<name>A0A0N4WJQ8_HAEPC</name>
<dbReference type="WBParaSite" id="HPLM_0001126401-mRNA-1">
    <property type="protein sequence ID" value="HPLM_0001126401-mRNA-1"/>
    <property type="gene ID" value="HPLM_0001126401"/>
</dbReference>
<sequence length="65" mass="7702">LTNWSIVDGSCDNKYCCYGTGYSRTDSSLPEIHWAFQHHEWPQYNCYQNNYVAEIDWKSYSGQQI</sequence>
<accession>A0A0N4WJQ8</accession>
<organism evidence="1">
    <name type="scientific">Haemonchus placei</name>
    <name type="common">Barber's pole worm</name>
    <dbReference type="NCBI Taxonomy" id="6290"/>
    <lineage>
        <taxon>Eukaryota</taxon>
        <taxon>Metazoa</taxon>
        <taxon>Ecdysozoa</taxon>
        <taxon>Nematoda</taxon>
        <taxon>Chromadorea</taxon>
        <taxon>Rhabditida</taxon>
        <taxon>Rhabditina</taxon>
        <taxon>Rhabditomorpha</taxon>
        <taxon>Strongyloidea</taxon>
        <taxon>Trichostrongylidae</taxon>
        <taxon>Haemonchus</taxon>
    </lineage>
</organism>
<dbReference type="AlphaFoldDB" id="A0A0N4WJQ8"/>
<evidence type="ECO:0000313" key="1">
    <source>
        <dbReference type="WBParaSite" id="HPLM_0001126401-mRNA-1"/>
    </source>
</evidence>
<proteinExistence type="predicted"/>